<accession>A0A426YUR9</accession>
<gene>
    <name evidence="1" type="ORF">B296_00032326</name>
</gene>
<organism evidence="1 2">
    <name type="scientific">Ensete ventricosum</name>
    <name type="common">Abyssinian banana</name>
    <name type="synonym">Musa ensete</name>
    <dbReference type="NCBI Taxonomy" id="4639"/>
    <lineage>
        <taxon>Eukaryota</taxon>
        <taxon>Viridiplantae</taxon>
        <taxon>Streptophyta</taxon>
        <taxon>Embryophyta</taxon>
        <taxon>Tracheophyta</taxon>
        <taxon>Spermatophyta</taxon>
        <taxon>Magnoliopsida</taxon>
        <taxon>Liliopsida</taxon>
        <taxon>Zingiberales</taxon>
        <taxon>Musaceae</taxon>
        <taxon>Ensete</taxon>
    </lineage>
</organism>
<comment type="caution">
    <text evidence="1">The sequence shown here is derived from an EMBL/GenBank/DDBJ whole genome shotgun (WGS) entry which is preliminary data.</text>
</comment>
<dbReference type="EMBL" id="AMZH03010071">
    <property type="protein sequence ID" value="RRT55483.1"/>
    <property type="molecule type" value="Genomic_DNA"/>
</dbReference>
<reference evidence="1 2" key="1">
    <citation type="journal article" date="2014" name="Agronomy (Basel)">
        <title>A Draft Genome Sequence for Ensete ventricosum, the Drought-Tolerant Tree Against Hunger.</title>
        <authorList>
            <person name="Harrison J."/>
            <person name="Moore K.A."/>
            <person name="Paszkiewicz K."/>
            <person name="Jones T."/>
            <person name="Grant M."/>
            <person name="Ambacheew D."/>
            <person name="Muzemil S."/>
            <person name="Studholme D.J."/>
        </authorList>
    </citation>
    <scope>NUCLEOTIDE SEQUENCE [LARGE SCALE GENOMIC DNA]</scope>
</reference>
<dbReference type="Proteomes" id="UP000287651">
    <property type="component" value="Unassembled WGS sequence"/>
</dbReference>
<proteinExistence type="predicted"/>
<protein>
    <submittedName>
        <fullName evidence="1">Uncharacterized protein</fullName>
    </submittedName>
</protein>
<evidence type="ECO:0000313" key="1">
    <source>
        <dbReference type="EMBL" id="RRT55483.1"/>
    </source>
</evidence>
<sequence>MKGLHEGLVRVGGARCDPFDAYVSPSSLEAIKLCHDFYSTMSIESLAIIRKRYSISAEYVLHALAPRQRPYHTCPEGFSISIDALEVGLRFPLHPVIGECLG</sequence>
<dbReference type="AlphaFoldDB" id="A0A426YUR9"/>
<evidence type="ECO:0000313" key="2">
    <source>
        <dbReference type="Proteomes" id="UP000287651"/>
    </source>
</evidence>
<name>A0A426YUR9_ENSVE</name>